<sequence>MAGPARLRELLVRDRILVAPGVYDGLSARIAEQAGFEALYVSGGAVARSMGVPDVGLVSLTETAKRLEEIREVTSLPLVADADTGYGNEINVIRTIRTLERAGAAGVHLEDQVTPKKCGHYEGKEVVEAEEMVRKIQAALDARLDPAFVVIARTDARAVLGLDEAIRRGRLYAEVGADMIFVEAPRSEEELERIGRELAGIPLLVNMFHGGKTPLVPAERLEAMGYRLMIVPSDLQRAAIRGMQRAARMLRERGDTGLMAGEMAGFKERDEIIGLPEVRELEARYLSQG</sequence>
<dbReference type="GO" id="GO:0016833">
    <property type="term" value="F:oxo-acid-lyase activity"/>
    <property type="evidence" value="ECO:0007669"/>
    <property type="project" value="UniProtKB-ARBA"/>
</dbReference>
<dbReference type="EMBL" id="AP014924">
    <property type="protein sequence ID" value="BAS26605.1"/>
    <property type="molecule type" value="Genomic_DNA"/>
</dbReference>
<gene>
    <name evidence="1" type="ORF">LIP_0748</name>
</gene>
<dbReference type="KEGG" id="lpil:LIP_0748"/>
<accession>A0A0K2SHN9</accession>
<dbReference type="SUPFAM" id="SSF51621">
    <property type="entry name" value="Phosphoenolpyruvate/pyruvate domain"/>
    <property type="match status" value="1"/>
</dbReference>
<dbReference type="Pfam" id="PF13714">
    <property type="entry name" value="PEP_mutase"/>
    <property type="match status" value="1"/>
</dbReference>
<dbReference type="OrthoDB" id="8629576at2"/>
<dbReference type="PANTHER" id="PTHR42905">
    <property type="entry name" value="PHOSPHOENOLPYRUVATE CARBOXYLASE"/>
    <property type="match status" value="1"/>
</dbReference>
<keyword evidence="2" id="KW-1185">Reference proteome</keyword>
<dbReference type="CDD" id="cd00377">
    <property type="entry name" value="ICL_PEPM"/>
    <property type="match status" value="1"/>
</dbReference>
<dbReference type="InterPro" id="IPR015813">
    <property type="entry name" value="Pyrv/PenolPyrv_kinase-like_dom"/>
</dbReference>
<dbReference type="InterPro" id="IPR039556">
    <property type="entry name" value="ICL/PEPM"/>
</dbReference>
<keyword evidence="1" id="KW-0456">Lyase</keyword>
<dbReference type="Proteomes" id="UP000065807">
    <property type="component" value="Chromosome"/>
</dbReference>
<dbReference type="PATRIC" id="fig|1555112.3.peg.781"/>
<proteinExistence type="predicted"/>
<dbReference type="RefSeq" id="WP_068141455.1">
    <property type="nucleotide sequence ID" value="NZ_AP014924.1"/>
</dbReference>
<dbReference type="PANTHER" id="PTHR42905:SF5">
    <property type="entry name" value="CARBOXYVINYL-CARBOXYPHOSPHONATE PHOSPHORYLMUTASE, CHLOROPLASTIC"/>
    <property type="match status" value="1"/>
</dbReference>
<dbReference type="Gene3D" id="3.20.20.60">
    <property type="entry name" value="Phosphoenolpyruvate-binding domains"/>
    <property type="match status" value="1"/>
</dbReference>
<organism evidence="1 2">
    <name type="scientific">Limnochorda pilosa</name>
    <dbReference type="NCBI Taxonomy" id="1555112"/>
    <lineage>
        <taxon>Bacteria</taxon>
        <taxon>Bacillati</taxon>
        <taxon>Bacillota</taxon>
        <taxon>Limnochordia</taxon>
        <taxon>Limnochordales</taxon>
        <taxon>Limnochordaceae</taxon>
        <taxon>Limnochorda</taxon>
    </lineage>
</organism>
<reference evidence="2" key="1">
    <citation type="submission" date="2015-07" db="EMBL/GenBank/DDBJ databases">
        <title>Complete genome sequence and phylogenetic analysis of Limnochorda pilosa.</title>
        <authorList>
            <person name="Watanabe M."/>
            <person name="Kojima H."/>
            <person name="Fukui M."/>
        </authorList>
    </citation>
    <scope>NUCLEOTIDE SEQUENCE [LARGE SCALE GENOMIC DNA]</scope>
    <source>
        <strain evidence="2">HC45</strain>
    </source>
</reference>
<dbReference type="InterPro" id="IPR040442">
    <property type="entry name" value="Pyrv_kinase-like_dom_sf"/>
</dbReference>
<dbReference type="STRING" id="1555112.LIP_0748"/>
<dbReference type="AlphaFoldDB" id="A0A0K2SHN9"/>
<evidence type="ECO:0000313" key="1">
    <source>
        <dbReference type="EMBL" id="BAS26605.1"/>
    </source>
</evidence>
<evidence type="ECO:0000313" key="2">
    <source>
        <dbReference type="Proteomes" id="UP000065807"/>
    </source>
</evidence>
<name>A0A0K2SHN9_LIMPI</name>
<reference evidence="2" key="2">
    <citation type="journal article" date="2016" name="Int. J. Syst. Evol. Microbiol.">
        <title>Complete genome sequence and cell structure of Limnochorda pilosa, a Gram-negative spore-former within the phylum Firmicutes.</title>
        <authorList>
            <person name="Watanabe M."/>
            <person name="Kojima H."/>
            <person name="Fukui M."/>
        </authorList>
    </citation>
    <scope>NUCLEOTIDE SEQUENCE [LARGE SCALE GENOMIC DNA]</scope>
    <source>
        <strain evidence="2">HC45</strain>
    </source>
</reference>
<protein>
    <submittedName>
        <fullName evidence="1">Isocitrate lyase</fullName>
    </submittedName>
</protein>